<dbReference type="InterPro" id="IPR003382">
    <property type="entry name" value="Flavoprotein"/>
</dbReference>
<evidence type="ECO:0000313" key="3">
    <source>
        <dbReference type="Proteomes" id="UP000253490"/>
    </source>
</evidence>
<dbReference type="PANTHER" id="PTHR14359:SF6">
    <property type="entry name" value="PHOSPHOPANTOTHENOYLCYSTEINE DECARBOXYLASE"/>
    <property type="match status" value="1"/>
</dbReference>
<feature type="domain" description="Flavoprotein" evidence="1">
    <location>
        <begin position="5"/>
        <end position="175"/>
    </location>
</feature>
<dbReference type="GO" id="GO:0004633">
    <property type="term" value="F:phosphopantothenoylcysteine decarboxylase activity"/>
    <property type="evidence" value="ECO:0007669"/>
    <property type="project" value="TreeGrafter"/>
</dbReference>
<sequence>MSKCITVGVTGGIAAYKAAEIVNDLVKKGFEVHVIMTKNATEFVQPLTFQTLSHNKVIVDMFDKIDKWDTEHISLAKKTDLFVIVPATANFIGKLANGIADDMLQTTLMATKAKIMIAPAMNTGMWENPILQDNIKKLQRYGYTILDTDSGRLACGDMGSGKLLDWRIIVEKVVEEIDTLHN</sequence>
<dbReference type="PANTHER" id="PTHR14359">
    <property type="entry name" value="HOMO-OLIGOMERIC FLAVIN CONTAINING CYS DECARBOXYLASE FAMILY"/>
    <property type="match status" value="1"/>
</dbReference>
<dbReference type="InterPro" id="IPR036551">
    <property type="entry name" value="Flavin_trans-like"/>
</dbReference>
<name>A0A366I981_9FIRM</name>
<dbReference type="Pfam" id="PF02441">
    <property type="entry name" value="Flavoprotein"/>
    <property type="match status" value="1"/>
</dbReference>
<reference evidence="2 3" key="1">
    <citation type="submission" date="2018-06" db="EMBL/GenBank/DDBJ databases">
        <title>Genomic Encyclopedia of Type Strains, Phase IV (KMG-IV): sequencing the most valuable type-strain genomes for metagenomic binning, comparative biology and taxonomic classification.</title>
        <authorList>
            <person name="Goeker M."/>
        </authorList>
    </citation>
    <scope>NUCLEOTIDE SEQUENCE [LARGE SCALE GENOMIC DNA]</scope>
    <source>
        <strain evidence="2 3">DSM 22112</strain>
    </source>
</reference>
<organism evidence="2 3">
    <name type="scientific">Alkalibaculum bacchi</name>
    <dbReference type="NCBI Taxonomy" id="645887"/>
    <lineage>
        <taxon>Bacteria</taxon>
        <taxon>Bacillati</taxon>
        <taxon>Bacillota</taxon>
        <taxon>Clostridia</taxon>
        <taxon>Eubacteriales</taxon>
        <taxon>Eubacteriaceae</taxon>
        <taxon>Alkalibaculum</taxon>
    </lineage>
</organism>
<evidence type="ECO:0000259" key="1">
    <source>
        <dbReference type="Pfam" id="PF02441"/>
    </source>
</evidence>
<dbReference type="GO" id="GO:0015937">
    <property type="term" value="P:coenzyme A biosynthetic process"/>
    <property type="evidence" value="ECO:0007669"/>
    <property type="project" value="TreeGrafter"/>
</dbReference>
<dbReference type="Proteomes" id="UP000253490">
    <property type="component" value="Unassembled WGS sequence"/>
</dbReference>
<dbReference type="EMBL" id="QNRX01000008">
    <property type="protein sequence ID" value="RBP64506.1"/>
    <property type="molecule type" value="Genomic_DNA"/>
</dbReference>
<dbReference type="SUPFAM" id="SSF52507">
    <property type="entry name" value="Homo-oligomeric flavin-containing Cys decarboxylases, HFCD"/>
    <property type="match status" value="1"/>
</dbReference>
<keyword evidence="3" id="KW-1185">Reference proteome</keyword>
<accession>A0A366I981</accession>
<proteinExistence type="predicted"/>
<dbReference type="OrthoDB" id="9802554at2"/>
<dbReference type="GO" id="GO:0016874">
    <property type="term" value="F:ligase activity"/>
    <property type="evidence" value="ECO:0007669"/>
    <property type="project" value="UniProtKB-KW"/>
</dbReference>
<dbReference type="GO" id="GO:0071513">
    <property type="term" value="C:phosphopantothenoylcysteine decarboxylase complex"/>
    <property type="evidence" value="ECO:0007669"/>
    <property type="project" value="TreeGrafter"/>
</dbReference>
<protein>
    <submittedName>
        <fullName evidence="2">Phosphopantothenoylcysteine decarboxylase/phosphopantothenate--cysteine ligase</fullName>
    </submittedName>
</protein>
<evidence type="ECO:0000313" key="2">
    <source>
        <dbReference type="EMBL" id="RBP64506.1"/>
    </source>
</evidence>
<comment type="caution">
    <text evidence="2">The sequence shown here is derived from an EMBL/GenBank/DDBJ whole genome shotgun (WGS) entry which is preliminary data.</text>
</comment>
<dbReference type="AlphaFoldDB" id="A0A366I981"/>
<dbReference type="GO" id="GO:0010181">
    <property type="term" value="F:FMN binding"/>
    <property type="evidence" value="ECO:0007669"/>
    <property type="project" value="TreeGrafter"/>
</dbReference>
<gene>
    <name evidence="2" type="ORF">DES36_108131</name>
</gene>
<keyword evidence="2" id="KW-0436">Ligase</keyword>
<dbReference type="Gene3D" id="3.40.50.1950">
    <property type="entry name" value="Flavin prenyltransferase-like"/>
    <property type="match status" value="1"/>
</dbReference>